<organism evidence="2 3">
    <name type="scientific">Zizania palustris</name>
    <name type="common">Northern wild rice</name>
    <dbReference type="NCBI Taxonomy" id="103762"/>
    <lineage>
        <taxon>Eukaryota</taxon>
        <taxon>Viridiplantae</taxon>
        <taxon>Streptophyta</taxon>
        <taxon>Embryophyta</taxon>
        <taxon>Tracheophyta</taxon>
        <taxon>Spermatophyta</taxon>
        <taxon>Magnoliopsida</taxon>
        <taxon>Liliopsida</taxon>
        <taxon>Poales</taxon>
        <taxon>Poaceae</taxon>
        <taxon>BOP clade</taxon>
        <taxon>Oryzoideae</taxon>
        <taxon>Oryzeae</taxon>
        <taxon>Zizaniinae</taxon>
        <taxon>Zizania</taxon>
    </lineage>
</organism>
<gene>
    <name evidence="2" type="ORF">GUJ93_ZPchr0007g4591</name>
</gene>
<evidence type="ECO:0000313" key="3">
    <source>
        <dbReference type="Proteomes" id="UP000729402"/>
    </source>
</evidence>
<reference evidence="2" key="1">
    <citation type="journal article" date="2021" name="bioRxiv">
        <title>Whole Genome Assembly and Annotation of Northern Wild Rice, Zizania palustris L., Supports a Whole Genome Duplication in the Zizania Genus.</title>
        <authorList>
            <person name="Haas M."/>
            <person name="Kono T."/>
            <person name="Macchietto M."/>
            <person name="Millas R."/>
            <person name="McGilp L."/>
            <person name="Shao M."/>
            <person name="Duquette J."/>
            <person name="Hirsch C.N."/>
            <person name="Kimball J."/>
        </authorList>
    </citation>
    <scope>NUCLEOTIDE SEQUENCE</scope>
    <source>
        <tissue evidence="2">Fresh leaf tissue</tissue>
    </source>
</reference>
<name>A0A8J5VPV5_ZIZPA</name>
<protein>
    <recommendedName>
        <fullName evidence="4">Secreted protein</fullName>
    </recommendedName>
</protein>
<dbReference type="Proteomes" id="UP000729402">
    <property type="component" value="Unassembled WGS sequence"/>
</dbReference>
<reference evidence="2" key="2">
    <citation type="submission" date="2021-02" db="EMBL/GenBank/DDBJ databases">
        <authorList>
            <person name="Kimball J.A."/>
            <person name="Haas M.W."/>
            <person name="Macchietto M."/>
            <person name="Kono T."/>
            <person name="Duquette J."/>
            <person name="Shao M."/>
        </authorList>
    </citation>
    <scope>NUCLEOTIDE SEQUENCE</scope>
    <source>
        <tissue evidence="2">Fresh leaf tissue</tissue>
    </source>
</reference>
<feature type="signal peptide" evidence="1">
    <location>
        <begin position="1"/>
        <end position="16"/>
    </location>
</feature>
<dbReference type="EMBL" id="JAAALK010000282">
    <property type="protein sequence ID" value="KAG8080402.1"/>
    <property type="molecule type" value="Genomic_DNA"/>
</dbReference>
<dbReference type="AlphaFoldDB" id="A0A8J5VPV5"/>
<proteinExistence type="predicted"/>
<evidence type="ECO:0008006" key="4">
    <source>
        <dbReference type="Google" id="ProtNLM"/>
    </source>
</evidence>
<evidence type="ECO:0000256" key="1">
    <source>
        <dbReference type="SAM" id="SignalP"/>
    </source>
</evidence>
<sequence>MVAVVVVVPCLSAVFAAPVIINVAGTATAANGRPLRAAAGHARMGCGGGGEAALPHRRRRCCFIEPGLFIVATAGAGAGDVRLTAKGT</sequence>
<feature type="chain" id="PRO_5035308414" description="Secreted protein" evidence="1">
    <location>
        <begin position="17"/>
        <end position="88"/>
    </location>
</feature>
<evidence type="ECO:0000313" key="2">
    <source>
        <dbReference type="EMBL" id="KAG8080402.1"/>
    </source>
</evidence>
<comment type="caution">
    <text evidence="2">The sequence shown here is derived from an EMBL/GenBank/DDBJ whole genome shotgun (WGS) entry which is preliminary data.</text>
</comment>
<keyword evidence="1" id="KW-0732">Signal</keyword>
<keyword evidence="3" id="KW-1185">Reference proteome</keyword>
<accession>A0A8J5VPV5</accession>